<reference evidence="1 2" key="1">
    <citation type="submission" date="2022-01" db="EMBL/GenBank/DDBJ databases">
        <authorList>
            <person name="Xiong W."/>
            <person name="Schranz E."/>
        </authorList>
    </citation>
    <scope>NUCLEOTIDE SEQUENCE [LARGE SCALE GENOMIC DNA]</scope>
</reference>
<protein>
    <submittedName>
        <fullName evidence="1">Uncharacterized protein</fullName>
    </submittedName>
</protein>
<name>A0AAU9LFY3_9ASTR</name>
<evidence type="ECO:0000313" key="2">
    <source>
        <dbReference type="Proteomes" id="UP001157418"/>
    </source>
</evidence>
<proteinExistence type="predicted"/>
<comment type="caution">
    <text evidence="1">The sequence shown here is derived from an EMBL/GenBank/DDBJ whole genome shotgun (WGS) entry which is preliminary data.</text>
</comment>
<gene>
    <name evidence="1" type="ORF">LVIROSA_LOCUS926</name>
</gene>
<organism evidence="1 2">
    <name type="scientific">Lactuca virosa</name>
    <dbReference type="NCBI Taxonomy" id="75947"/>
    <lineage>
        <taxon>Eukaryota</taxon>
        <taxon>Viridiplantae</taxon>
        <taxon>Streptophyta</taxon>
        <taxon>Embryophyta</taxon>
        <taxon>Tracheophyta</taxon>
        <taxon>Spermatophyta</taxon>
        <taxon>Magnoliopsida</taxon>
        <taxon>eudicotyledons</taxon>
        <taxon>Gunneridae</taxon>
        <taxon>Pentapetalae</taxon>
        <taxon>asterids</taxon>
        <taxon>campanulids</taxon>
        <taxon>Asterales</taxon>
        <taxon>Asteraceae</taxon>
        <taxon>Cichorioideae</taxon>
        <taxon>Cichorieae</taxon>
        <taxon>Lactucinae</taxon>
        <taxon>Lactuca</taxon>
    </lineage>
</organism>
<keyword evidence="2" id="KW-1185">Reference proteome</keyword>
<sequence>MIPSSIGEHLAPSFQFQVMSTMLNVCEWLKNPSQKTINNEPINAPNRRDSWLFCYVFFSASSRTPPPPVLLSLPVCLSIESFTVSLLRLLLLFFQMIPLPTTPFTTCSSSGYSNSTLVTASGSFPTASLLLIRVQFCFLLVLNCHSS</sequence>
<evidence type="ECO:0000313" key="1">
    <source>
        <dbReference type="EMBL" id="CAH1412940.1"/>
    </source>
</evidence>
<dbReference type="AlphaFoldDB" id="A0AAU9LFY3"/>
<dbReference type="EMBL" id="CAKMRJ010000001">
    <property type="protein sequence ID" value="CAH1412940.1"/>
    <property type="molecule type" value="Genomic_DNA"/>
</dbReference>
<accession>A0AAU9LFY3</accession>
<dbReference type="Proteomes" id="UP001157418">
    <property type="component" value="Unassembled WGS sequence"/>
</dbReference>